<dbReference type="PROSITE" id="PS51866">
    <property type="entry name" value="MOP"/>
    <property type="match status" value="2"/>
</dbReference>
<evidence type="ECO:0000313" key="4">
    <source>
        <dbReference type="EMBL" id="THJ74572.1"/>
    </source>
</evidence>
<gene>
    <name evidence="4" type="ORF">E7Y31_10665</name>
</gene>
<keyword evidence="4" id="KW-0808">Transferase</keyword>
<dbReference type="AlphaFoldDB" id="A0A4S5ER36"/>
<keyword evidence="5" id="KW-1185">Reference proteome</keyword>
<dbReference type="EMBL" id="SSXH01000217">
    <property type="protein sequence ID" value="THJ74572.1"/>
    <property type="molecule type" value="Genomic_DNA"/>
</dbReference>
<proteinExistence type="predicted"/>
<comment type="caution">
    <text evidence="4">The sequence shown here is derived from an EMBL/GenBank/DDBJ whole genome shotgun (WGS) entry which is preliminary data.</text>
</comment>
<dbReference type="GO" id="GO:0016301">
    <property type="term" value="F:kinase activity"/>
    <property type="evidence" value="ECO:0007669"/>
    <property type="project" value="UniProtKB-KW"/>
</dbReference>
<evidence type="ECO:0000259" key="3">
    <source>
        <dbReference type="PROSITE" id="PS51866"/>
    </source>
</evidence>
<accession>A0A4S5ER36</accession>
<dbReference type="Gene3D" id="2.40.50.100">
    <property type="match status" value="2"/>
</dbReference>
<keyword evidence="4" id="KW-0418">Kinase</keyword>
<evidence type="ECO:0000256" key="2">
    <source>
        <dbReference type="PROSITE-ProRule" id="PRU01213"/>
    </source>
</evidence>
<sequence length="140" mass="14320">MILSIRNRFAGIITEIVDGSVMGTVTMNIPGGQTLTATVTMDAIKDLGIAVGTAVEALVKSTDIAVATTEVSGLSIRNRLPGALVGLDSGDAMSVARIKVGEEIELTAAITRAAAEELKLEPGTPVTALIKSTEVSLSVV</sequence>
<keyword evidence="1 2" id="KW-0500">Molybdenum</keyword>
<dbReference type="RefSeq" id="WP_136448024.1">
    <property type="nucleotide sequence ID" value="NZ_SSXH01000217.1"/>
</dbReference>
<organism evidence="4 5">
    <name type="scientific">Candidatus Frankia alpina</name>
    <dbReference type="NCBI Taxonomy" id="2699483"/>
    <lineage>
        <taxon>Bacteria</taxon>
        <taxon>Bacillati</taxon>
        <taxon>Actinomycetota</taxon>
        <taxon>Actinomycetes</taxon>
        <taxon>Frankiales</taxon>
        <taxon>Frankiaceae</taxon>
        <taxon>Frankia</taxon>
    </lineage>
</organism>
<protein>
    <submittedName>
        <fullName evidence="4">Adenylate kinase</fullName>
    </submittedName>
</protein>
<dbReference type="GO" id="GO:0015689">
    <property type="term" value="P:molybdate ion transport"/>
    <property type="evidence" value="ECO:0007669"/>
    <property type="project" value="InterPro"/>
</dbReference>
<name>A0A4S5ER36_9ACTN</name>
<dbReference type="OrthoDB" id="122515at2"/>
<feature type="domain" description="Mop" evidence="3">
    <location>
        <begin position="73"/>
        <end position="139"/>
    </location>
</feature>
<evidence type="ECO:0000313" key="5">
    <source>
        <dbReference type="Proteomes" id="UP000305282"/>
    </source>
</evidence>
<evidence type="ECO:0000256" key="1">
    <source>
        <dbReference type="ARBA" id="ARBA00022505"/>
    </source>
</evidence>
<dbReference type="InterPro" id="IPR008995">
    <property type="entry name" value="Mo/tungstate-bd_C_term_dom"/>
</dbReference>
<feature type="domain" description="Mop" evidence="3">
    <location>
        <begin position="2"/>
        <end position="68"/>
    </location>
</feature>
<dbReference type="NCBIfam" id="TIGR00638">
    <property type="entry name" value="Mop"/>
    <property type="match status" value="2"/>
</dbReference>
<dbReference type="Pfam" id="PF03459">
    <property type="entry name" value="TOBE"/>
    <property type="match status" value="2"/>
</dbReference>
<reference evidence="4 5" key="1">
    <citation type="submission" date="2019-04" db="EMBL/GenBank/DDBJ databases">
        <title>Draft genome sequences for three unisolated Alnus-infective Frankia Sp+ strains, AgTrS, AiOr and AvVan, the first sequenced Frankia strains able to sporulate in-planta.</title>
        <authorList>
            <person name="Bethencourt L."/>
            <person name="Vautrin F."/>
            <person name="Taib N."/>
            <person name="Dubost A."/>
            <person name="Castro-Garcia L."/>
            <person name="Imbaud O."/>
            <person name="Abrouk D."/>
            <person name="Fournier P."/>
            <person name="Briolay J."/>
            <person name="Nguyen A."/>
            <person name="Normand P."/>
            <person name="Fernandez M.P."/>
            <person name="Brochier-Armanet C."/>
            <person name="Herrera-Belaroussi A."/>
        </authorList>
    </citation>
    <scope>NUCLEOTIDE SEQUENCE [LARGE SCALE GENOMIC DNA]</scope>
    <source>
        <strain evidence="4 5">AvVan</strain>
    </source>
</reference>
<dbReference type="InterPro" id="IPR005116">
    <property type="entry name" value="Transp-assoc_OB_typ1"/>
</dbReference>
<dbReference type="Proteomes" id="UP000305282">
    <property type="component" value="Unassembled WGS sequence"/>
</dbReference>
<dbReference type="SUPFAM" id="SSF50331">
    <property type="entry name" value="MOP-like"/>
    <property type="match status" value="2"/>
</dbReference>
<dbReference type="InterPro" id="IPR004606">
    <property type="entry name" value="Mop_domain"/>
</dbReference>